<evidence type="ECO:0000256" key="4">
    <source>
        <dbReference type="ARBA" id="ARBA00023125"/>
    </source>
</evidence>
<evidence type="ECO:0000313" key="8">
    <source>
        <dbReference type="EMBL" id="MDQ0440209.1"/>
    </source>
</evidence>
<reference evidence="8 9" key="1">
    <citation type="submission" date="2023-07" db="EMBL/GenBank/DDBJ databases">
        <title>Genomic Encyclopedia of Type Strains, Phase IV (KMG-IV): sequencing the most valuable type-strain genomes for metagenomic binning, comparative biology and taxonomic classification.</title>
        <authorList>
            <person name="Goeker M."/>
        </authorList>
    </citation>
    <scope>NUCLEOTIDE SEQUENCE [LARGE SCALE GENOMIC DNA]</scope>
    <source>
        <strain evidence="8 9">B6-8</strain>
    </source>
</reference>
<dbReference type="Pfam" id="PF08281">
    <property type="entry name" value="Sigma70_r4_2"/>
    <property type="match status" value="1"/>
</dbReference>
<name>A0ABU0HD09_9HYPH</name>
<keyword evidence="2" id="KW-0805">Transcription regulation</keyword>
<keyword evidence="9" id="KW-1185">Reference proteome</keyword>
<evidence type="ECO:0000256" key="5">
    <source>
        <dbReference type="ARBA" id="ARBA00023163"/>
    </source>
</evidence>
<dbReference type="InterPro" id="IPR013324">
    <property type="entry name" value="RNA_pol_sigma_r3/r4-like"/>
</dbReference>
<dbReference type="PANTHER" id="PTHR43133">
    <property type="entry name" value="RNA POLYMERASE ECF-TYPE SIGMA FACTO"/>
    <property type="match status" value="1"/>
</dbReference>
<dbReference type="InterPro" id="IPR014284">
    <property type="entry name" value="RNA_pol_sigma-70_dom"/>
</dbReference>
<comment type="caution">
    <text evidence="8">The sequence shown here is derived from an EMBL/GenBank/DDBJ whole genome shotgun (WGS) entry which is preliminary data.</text>
</comment>
<evidence type="ECO:0000256" key="3">
    <source>
        <dbReference type="ARBA" id="ARBA00023082"/>
    </source>
</evidence>
<dbReference type="SUPFAM" id="SSF88659">
    <property type="entry name" value="Sigma3 and sigma4 domains of RNA polymerase sigma factors"/>
    <property type="match status" value="1"/>
</dbReference>
<keyword evidence="5" id="KW-0804">Transcription</keyword>
<gene>
    <name evidence="8" type="ORF">QO014_004622</name>
</gene>
<accession>A0ABU0HD09</accession>
<evidence type="ECO:0000259" key="7">
    <source>
        <dbReference type="Pfam" id="PF08281"/>
    </source>
</evidence>
<dbReference type="EMBL" id="JAUSVO010000007">
    <property type="protein sequence ID" value="MDQ0440209.1"/>
    <property type="molecule type" value="Genomic_DNA"/>
</dbReference>
<dbReference type="InterPro" id="IPR007627">
    <property type="entry name" value="RNA_pol_sigma70_r2"/>
</dbReference>
<proteinExistence type="inferred from homology"/>
<comment type="similarity">
    <text evidence="1">Belongs to the sigma-70 factor family. ECF subfamily.</text>
</comment>
<sequence length="226" mass="25398">MRYRLVVGGAVGTIVESSGEKGRAASLARMDDSGSEAAIRADQALMRAIADGEEDAFARLIRAEAPRLTRFVAAILSDISEAEEIVQETLLRLWKNAERWEPNARVGTYLHRIAYRLSIDRLRRRRPHVDIDDFDDLLEDDSLSPERRLVRIEDVRLVHEALDRLPDRQRAAIVLAHFQELPQAEAAAVMAIGEHAYESLLARARRRLRQLLAGQGEEDGEEGTGL</sequence>
<dbReference type="InterPro" id="IPR036388">
    <property type="entry name" value="WH-like_DNA-bd_sf"/>
</dbReference>
<dbReference type="RefSeq" id="WP_266351078.1">
    <property type="nucleotide sequence ID" value="NZ_JAPKNG010000007.1"/>
</dbReference>
<evidence type="ECO:0000256" key="2">
    <source>
        <dbReference type="ARBA" id="ARBA00023015"/>
    </source>
</evidence>
<dbReference type="InterPro" id="IPR013249">
    <property type="entry name" value="RNA_pol_sigma70_r4_t2"/>
</dbReference>
<dbReference type="SUPFAM" id="SSF88946">
    <property type="entry name" value="Sigma2 domain of RNA polymerase sigma factors"/>
    <property type="match status" value="1"/>
</dbReference>
<dbReference type="InterPro" id="IPR039425">
    <property type="entry name" value="RNA_pol_sigma-70-like"/>
</dbReference>
<dbReference type="PANTHER" id="PTHR43133:SF8">
    <property type="entry name" value="RNA POLYMERASE SIGMA FACTOR HI_1459-RELATED"/>
    <property type="match status" value="1"/>
</dbReference>
<dbReference type="Gene3D" id="1.10.1740.10">
    <property type="match status" value="1"/>
</dbReference>
<dbReference type="NCBIfam" id="TIGR02937">
    <property type="entry name" value="sigma70-ECF"/>
    <property type="match status" value="1"/>
</dbReference>
<dbReference type="Proteomes" id="UP001241603">
    <property type="component" value="Unassembled WGS sequence"/>
</dbReference>
<evidence type="ECO:0000259" key="6">
    <source>
        <dbReference type="Pfam" id="PF04542"/>
    </source>
</evidence>
<dbReference type="Gene3D" id="1.10.10.10">
    <property type="entry name" value="Winged helix-like DNA-binding domain superfamily/Winged helix DNA-binding domain"/>
    <property type="match status" value="1"/>
</dbReference>
<keyword evidence="4" id="KW-0238">DNA-binding</keyword>
<dbReference type="InterPro" id="IPR013325">
    <property type="entry name" value="RNA_pol_sigma_r2"/>
</dbReference>
<dbReference type="Pfam" id="PF04542">
    <property type="entry name" value="Sigma70_r2"/>
    <property type="match status" value="1"/>
</dbReference>
<feature type="domain" description="RNA polymerase sigma factor 70 region 4 type 2" evidence="7">
    <location>
        <begin position="157"/>
        <end position="208"/>
    </location>
</feature>
<evidence type="ECO:0000256" key="1">
    <source>
        <dbReference type="ARBA" id="ARBA00010641"/>
    </source>
</evidence>
<organism evidence="8 9">
    <name type="scientific">Kaistia dalseonensis</name>
    <dbReference type="NCBI Taxonomy" id="410840"/>
    <lineage>
        <taxon>Bacteria</taxon>
        <taxon>Pseudomonadati</taxon>
        <taxon>Pseudomonadota</taxon>
        <taxon>Alphaproteobacteria</taxon>
        <taxon>Hyphomicrobiales</taxon>
        <taxon>Kaistiaceae</taxon>
        <taxon>Kaistia</taxon>
    </lineage>
</organism>
<evidence type="ECO:0000313" key="9">
    <source>
        <dbReference type="Proteomes" id="UP001241603"/>
    </source>
</evidence>
<keyword evidence="3" id="KW-0731">Sigma factor</keyword>
<feature type="domain" description="RNA polymerase sigma-70 region 2" evidence="6">
    <location>
        <begin position="60"/>
        <end position="126"/>
    </location>
</feature>
<protein>
    <submittedName>
        <fullName evidence="8">RNA polymerase sigma-70 factor (ECF subfamily)</fullName>
    </submittedName>
</protein>